<feature type="transmembrane region" description="Helical" evidence="1">
    <location>
        <begin position="206"/>
        <end position="224"/>
    </location>
</feature>
<dbReference type="RefSeq" id="WP_191171011.1">
    <property type="nucleotide sequence ID" value="NZ_JACXZS010000003.1"/>
</dbReference>
<evidence type="ECO:0000313" key="2">
    <source>
        <dbReference type="EMBL" id="MBD3941391.1"/>
    </source>
</evidence>
<dbReference type="Proteomes" id="UP000598426">
    <property type="component" value="Unassembled WGS sequence"/>
</dbReference>
<evidence type="ECO:0008006" key="4">
    <source>
        <dbReference type="Google" id="ProtNLM"/>
    </source>
</evidence>
<organism evidence="2 3">
    <name type="scientific">Microbacterium helvum</name>
    <dbReference type="NCBI Taxonomy" id="2773713"/>
    <lineage>
        <taxon>Bacteria</taxon>
        <taxon>Bacillati</taxon>
        <taxon>Actinomycetota</taxon>
        <taxon>Actinomycetes</taxon>
        <taxon>Micrococcales</taxon>
        <taxon>Microbacteriaceae</taxon>
        <taxon>Microbacterium</taxon>
    </lineage>
</organism>
<evidence type="ECO:0000256" key="1">
    <source>
        <dbReference type="SAM" id="Phobius"/>
    </source>
</evidence>
<gene>
    <name evidence="2" type="ORF">IF188_06730</name>
</gene>
<sequence>MTTYMPIVMAVITMALPIVLIVAVFRARKTQTATPVVRIALIVSASWAGITLLGATYITVLWFSPNVYPWFTLRSATYWPVDSTYDPLAAEVPSLMAGGFTTAEVGAAGLSASTRTILAAGDLTGSLVTVALASLVAIACWRFMQGHPFAPEIARLSILAAAICLVGGFAAQVLSQWGGTLAADEIIRAGQAPAGLEAASGLSLDFWPLFAAIGLGAFAALARYGTSLQRETEGLV</sequence>
<evidence type="ECO:0000313" key="3">
    <source>
        <dbReference type="Proteomes" id="UP000598426"/>
    </source>
</evidence>
<protein>
    <recommendedName>
        <fullName evidence="4">DUF2975 domain-containing protein</fullName>
    </recommendedName>
</protein>
<keyword evidence="1" id="KW-0472">Membrane</keyword>
<accession>A0ABR8NPC1</accession>
<feature type="transmembrane region" description="Helical" evidence="1">
    <location>
        <begin position="156"/>
        <end position="174"/>
    </location>
</feature>
<keyword evidence="1" id="KW-1133">Transmembrane helix</keyword>
<feature type="transmembrane region" description="Helical" evidence="1">
    <location>
        <begin position="39"/>
        <end position="63"/>
    </location>
</feature>
<proteinExistence type="predicted"/>
<name>A0ABR8NPC1_9MICO</name>
<feature type="transmembrane region" description="Helical" evidence="1">
    <location>
        <begin position="6"/>
        <end position="27"/>
    </location>
</feature>
<reference evidence="2 3" key="1">
    <citation type="submission" date="2020-09" db="EMBL/GenBank/DDBJ databases">
        <title>Isolation and identification of active actinomycetes.</title>
        <authorList>
            <person name="Li X."/>
        </authorList>
    </citation>
    <scope>NUCLEOTIDE SEQUENCE [LARGE SCALE GENOMIC DNA]</scope>
    <source>
        <strain evidence="2 3">NEAU-LLC</strain>
    </source>
</reference>
<comment type="caution">
    <text evidence="2">The sequence shown here is derived from an EMBL/GenBank/DDBJ whole genome shotgun (WGS) entry which is preliminary data.</text>
</comment>
<keyword evidence="1" id="KW-0812">Transmembrane</keyword>
<feature type="transmembrane region" description="Helical" evidence="1">
    <location>
        <begin position="123"/>
        <end position="144"/>
    </location>
</feature>
<keyword evidence="3" id="KW-1185">Reference proteome</keyword>
<dbReference type="EMBL" id="JACXZS010000003">
    <property type="protein sequence ID" value="MBD3941391.1"/>
    <property type="molecule type" value="Genomic_DNA"/>
</dbReference>